<dbReference type="GO" id="GO:0031526">
    <property type="term" value="C:brush border membrane"/>
    <property type="evidence" value="ECO:0007669"/>
    <property type="project" value="TreeGrafter"/>
</dbReference>
<dbReference type="Gene3D" id="3.10.50.20">
    <property type="entry name" value="Cloacin immunity protein"/>
    <property type="match status" value="1"/>
</dbReference>
<protein>
    <submittedName>
        <fullName evidence="1">Uncharacterized protein</fullName>
    </submittedName>
</protein>
<dbReference type="Proteomes" id="UP000265080">
    <property type="component" value="Chromosome 18"/>
</dbReference>
<reference evidence="1" key="3">
    <citation type="submission" date="2025-09" db="UniProtKB">
        <authorList>
            <consortium name="Ensembl"/>
        </authorList>
    </citation>
    <scope>IDENTIFICATION</scope>
</reference>
<evidence type="ECO:0000313" key="1">
    <source>
        <dbReference type="Ensembl" id="ENSAPEP00000021922.1"/>
    </source>
</evidence>
<dbReference type="GO" id="GO:0004623">
    <property type="term" value="F:phospholipase A2 activity"/>
    <property type="evidence" value="ECO:0007669"/>
    <property type="project" value="TreeGrafter"/>
</dbReference>
<dbReference type="InterPro" id="IPR036528">
    <property type="entry name" value="Cloacn_immnty_sf"/>
</dbReference>
<dbReference type="Ensembl" id="ENSAPET00000022504.1">
    <property type="protein sequence ID" value="ENSAPEP00000021922.1"/>
    <property type="gene ID" value="ENSAPEG00000015618.1"/>
</dbReference>
<organism evidence="1 2">
    <name type="scientific">Amphiprion percula</name>
    <name type="common">Orange clownfish</name>
    <name type="synonym">Lutjanus percula</name>
    <dbReference type="NCBI Taxonomy" id="161767"/>
    <lineage>
        <taxon>Eukaryota</taxon>
        <taxon>Metazoa</taxon>
        <taxon>Chordata</taxon>
        <taxon>Craniata</taxon>
        <taxon>Vertebrata</taxon>
        <taxon>Euteleostomi</taxon>
        <taxon>Actinopterygii</taxon>
        <taxon>Neopterygii</taxon>
        <taxon>Teleostei</taxon>
        <taxon>Neoteleostei</taxon>
        <taxon>Acanthomorphata</taxon>
        <taxon>Ovalentaria</taxon>
        <taxon>Pomacentridae</taxon>
        <taxon>Amphiprion</taxon>
    </lineage>
</organism>
<reference evidence="1 2" key="1">
    <citation type="submission" date="2018-03" db="EMBL/GenBank/DDBJ databases">
        <title>Finding Nemo's genes: A chromosome-scale reference assembly of the genome of the orange clownfish Amphiprion percula.</title>
        <authorList>
            <person name="Lehmann R."/>
        </authorList>
    </citation>
    <scope>NUCLEOTIDE SEQUENCE</scope>
</reference>
<dbReference type="GeneTree" id="ENSGT00530000063883"/>
<name>A0A3P8TEW3_AMPPE</name>
<dbReference type="GO" id="GO:0004622">
    <property type="term" value="F:phosphatidylcholine lysophospholipase activity"/>
    <property type="evidence" value="ECO:0007669"/>
    <property type="project" value="TreeGrafter"/>
</dbReference>
<evidence type="ECO:0000313" key="2">
    <source>
        <dbReference type="Proteomes" id="UP000265080"/>
    </source>
</evidence>
<dbReference type="GO" id="GO:0006644">
    <property type="term" value="P:phospholipid metabolic process"/>
    <property type="evidence" value="ECO:0007669"/>
    <property type="project" value="TreeGrafter"/>
</dbReference>
<dbReference type="InterPro" id="IPR038885">
    <property type="entry name" value="PLB1"/>
</dbReference>
<dbReference type="PANTHER" id="PTHR21325:SF52">
    <property type="entry name" value="PHOSPHOLIPASE B1, MEMBRANE-ASSOCIATED"/>
    <property type="match status" value="1"/>
</dbReference>
<dbReference type="PANTHER" id="PTHR21325">
    <property type="entry name" value="PHOSPHOLIPASE B, PLB1"/>
    <property type="match status" value="1"/>
</dbReference>
<dbReference type="GO" id="GO:0050253">
    <property type="term" value="F:retinyl-palmitate esterase activity"/>
    <property type="evidence" value="ECO:0007669"/>
    <property type="project" value="TreeGrafter"/>
</dbReference>
<reference evidence="1" key="2">
    <citation type="submission" date="2025-08" db="UniProtKB">
        <authorList>
            <consortium name="Ensembl"/>
        </authorList>
    </citation>
    <scope>IDENTIFICATION</scope>
</reference>
<proteinExistence type="predicted"/>
<keyword evidence="2" id="KW-1185">Reference proteome</keyword>
<dbReference type="STRING" id="161767.ENSAPEP00000021922"/>
<accession>A0A3P8TEW3</accession>
<dbReference type="AlphaFoldDB" id="A0A3P8TEW3"/>
<dbReference type="OMA" id="RFECKCE"/>
<sequence length="174" mass="20174">MLLFIHRFVCTCFLSPGEDSPELAEIKRVNRDLQVSRQEQLVYSGRYDGREDFAAVVQPYFRNTIVPLTADGKPDDSYFSQDCFHFSERGHAEMAIHLWNNMLEPVGEKQSYNIFTNARDRIKCPTEVRKHFSHATADLVVYILVCGCEFDSVFLFRKSKKMKLATVEMKATEF</sequence>
<dbReference type="GO" id="GO:0015643">
    <property type="term" value="F:toxic substance binding"/>
    <property type="evidence" value="ECO:0007669"/>
    <property type="project" value="InterPro"/>
</dbReference>
<dbReference type="GO" id="GO:0030153">
    <property type="term" value="P:bacteriocin immunity"/>
    <property type="evidence" value="ECO:0007669"/>
    <property type="project" value="InterPro"/>
</dbReference>